<gene>
    <name evidence="10" type="ORF">SAMN05216552_101864</name>
</gene>
<feature type="chain" id="PRO_5011631019" evidence="8">
    <location>
        <begin position="19"/>
        <end position="769"/>
    </location>
</feature>
<feature type="transmembrane region" description="Helical" evidence="7">
    <location>
        <begin position="615"/>
        <end position="635"/>
    </location>
</feature>
<evidence type="ECO:0000259" key="9">
    <source>
        <dbReference type="PROSITE" id="PS51352"/>
    </source>
</evidence>
<dbReference type="GO" id="GO:0015035">
    <property type="term" value="F:protein-disulfide reductase activity"/>
    <property type="evidence" value="ECO:0007669"/>
    <property type="project" value="TreeGrafter"/>
</dbReference>
<evidence type="ECO:0000256" key="4">
    <source>
        <dbReference type="ARBA" id="ARBA00022748"/>
    </source>
</evidence>
<proteinExistence type="predicted"/>
<feature type="signal peptide" evidence="8">
    <location>
        <begin position="1"/>
        <end position="18"/>
    </location>
</feature>
<dbReference type="Pfam" id="PF11412">
    <property type="entry name" value="DsbD_N"/>
    <property type="match status" value="1"/>
</dbReference>
<dbReference type="Pfam" id="PF13899">
    <property type="entry name" value="Thioredoxin_7"/>
    <property type="match status" value="1"/>
</dbReference>
<dbReference type="Pfam" id="PF02683">
    <property type="entry name" value="DsbD_TM"/>
    <property type="match status" value="1"/>
</dbReference>
<evidence type="ECO:0000256" key="7">
    <source>
        <dbReference type="SAM" id="Phobius"/>
    </source>
</evidence>
<keyword evidence="3 7" id="KW-0812">Transmembrane</keyword>
<keyword evidence="6 7" id="KW-0472">Membrane</keyword>
<feature type="transmembrane region" description="Helical" evidence="7">
    <location>
        <begin position="558"/>
        <end position="577"/>
    </location>
</feature>
<dbReference type="InterPro" id="IPR028250">
    <property type="entry name" value="DsbDN"/>
</dbReference>
<comment type="subcellular location">
    <subcellularLocation>
        <location evidence="1">Cell membrane</location>
        <topology evidence="1">Multi-pass membrane protein</topology>
    </subcellularLocation>
</comment>
<dbReference type="STRING" id="1035707.SAMN05216552_101864"/>
<evidence type="ECO:0000256" key="8">
    <source>
        <dbReference type="SAM" id="SignalP"/>
    </source>
</evidence>
<dbReference type="InterPro" id="IPR035671">
    <property type="entry name" value="DsbD_gamma"/>
</dbReference>
<protein>
    <submittedName>
        <fullName evidence="10">Thiol:disulfide interchange protein DsbD</fullName>
    </submittedName>
</protein>
<organism evidence="10 11">
    <name type="scientific">Pseudoduganella namucuonensis</name>
    <dbReference type="NCBI Taxonomy" id="1035707"/>
    <lineage>
        <taxon>Bacteria</taxon>
        <taxon>Pseudomonadati</taxon>
        <taxon>Pseudomonadota</taxon>
        <taxon>Betaproteobacteria</taxon>
        <taxon>Burkholderiales</taxon>
        <taxon>Oxalobacteraceae</taxon>
        <taxon>Telluria group</taxon>
        <taxon>Pseudoduganella</taxon>
    </lineage>
</organism>
<dbReference type="PROSITE" id="PS51352">
    <property type="entry name" value="THIOREDOXIN_2"/>
    <property type="match status" value="1"/>
</dbReference>
<dbReference type="InterPro" id="IPR013766">
    <property type="entry name" value="Thioredoxin_domain"/>
</dbReference>
<feature type="transmembrane region" description="Helical" evidence="7">
    <location>
        <begin position="487"/>
        <end position="511"/>
    </location>
</feature>
<keyword evidence="8" id="KW-0732">Signal</keyword>
<dbReference type="Proteomes" id="UP000199391">
    <property type="component" value="Unassembled WGS sequence"/>
</dbReference>
<keyword evidence="2" id="KW-1003">Cell membrane</keyword>
<evidence type="ECO:0000313" key="11">
    <source>
        <dbReference type="Proteomes" id="UP000199391"/>
    </source>
</evidence>
<evidence type="ECO:0000256" key="2">
    <source>
        <dbReference type="ARBA" id="ARBA00022475"/>
    </source>
</evidence>
<evidence type="ECO:0000256" key="5">
    <source>
        <dbReference type="ARBA" id="ARBA00022989"/>
    </source>
</evidence>
<dbReference type="Gene3D" id="3.40.30.10">
    <property type="entry name" value="Glutaredoxin"/>
    <property type="match status" value="1"/>
</dbReference>
<evidence type="ECO:0000256" key="3">
    <source>
        <dbReference type="ARBA" id="ARBA00022692"/>
    </source>
</evidence>
<feature type="domain" description="Thioredoxin" evidence="9">
    <location>
        <begin position="635"/>
        <end position="769"/>
    </location>
</feature>
<feature type="transmembrane region" description="Helical" evidence="7">
    <location>
        <begin position="517"/>
        <end position="537"/>
    </location>
</feature>
<dbReference type="GO" id="GO:0017004">
    <property type="term" value="P:cytochrome complex assembly"/>
    <property type="evidence" value="ECO:0007669"/>
    <property type="project" value="UniProtKB-KW"/>
</dbReference>
<feature type="transmembrane region" description="Helical" evidence="7">
    <location>
        <begin position="583"/>
        <end position="603"/>
    </location>
</feature>
<evidence type="ECO:0000256" key="1">
    <source>
        <dbReference type="ARBA" id="ARBA00004651"/>
    </source>
</evidence>
<name>A0A1I7KNK8_9BURK</name>
<keyword evidence="11" id="KW-1185">Reference proteome</keyword>
<feature type="transmembrane region" description="Helical" evidence="7">
    <location>
        <begin position="445"/>
        <end position="466"/>
    </location>
</feature>
<dbReference type="InterPro" id="IPR036249">
    <property type="entry name" value="Thioredoxin-like_sf"/>
</dbReference>
<feature type="transmembrane region" description="Helical" evidence="7">
    <location>
        <begin position="363"/>
        <end position="390"/>
    </location>
</feature>
<dbReference type="AlphaFoldDB" id="A0A1I7KNK8"/>
<dbReference type="GO" id="GO:0005886">
    <property type="term" value="C:plasma membrane"/>
    <property type="evidence" value="ECO:0007669"/>
    <property type="project" value="UniProtKB-SubCell"/>
</dbReference>
<sequence length="769" mass="78993">MAKLMHWMIALTASAFLAAPAISGQAVIKTDHVRAELLAHAPQGVRPGGQFKLGLLLEHQPHWHTYWSNPGDSGLPTTVSWTLPAGMTAGGIEWPAPRKLPLGPLTNYGYEGKVLLPVTVDVPASYRPAADGKAVEFSLHAEWLVCKEICLPESGDFRLSIPGGVPSTASAALFDAARRARPATLPEVRATARAGAATLALDVQGLPATLRGKELDVFVADAGVIDHAARVAQRWDGGVLRLAIPLSAQRSESPAKMEAVLIHPAVAGGVAVPFAVDGGWPVSGAGTSTAALSAATQPSTPFAASPYAGAAAAQPSTPGPAATPPIASAAMAGAGSGTAADGAFNAGAGAASPSYAPTEPLSITLALAFAGGLLLNLMPCVFPVLALKVFGFAQHAHERRRLAAGGLAYTAGVVLSFLALAAALLALRAGGEQLGWGFQLQSPAIVTLLAALFTLIGLNLAGVFEFGGILPAGVAGLRSRHPMVDDALGGALAVAVASPCTAPFMGAALGATLTQPAPAALATFAALGLGMASPYLLASLWPGLARRIPRPGAWMVRFKVLMAFPMFATVIWLIWVLGQQTGIDGAAAALALLLALAFACWTFGTPAASRWTRGLLAGSGLAVLAAAVAWTGPVLTNVQAAPEAAATVASASSEAGQRWQAWSEAAQETARRQGRPVFVDFTAAWCVTCQFNKRTALADAALLQAFDAKRVLLMRADWTLRDPAITRQLAALGRSGVPVYVLYRPGQPAPQLFSELLTAEQVRSAVATL</sequence>
<feature type="transmembrane region" description="Helical" evidence="7">
    <location>
        <begin position="402"/>
        <end position="425"/>
    </location>
</feature>
<accession>A0A1I7KNK8</accession>
<evidence type="ECO:0000313" key="10">
    <source>
        <dbReference type="EMBL" id="SFU99037.1"/>
    </source>
</evidence>
<keyword evidence="5 7" id="KW-1133">Transmembrane helix</keyword>
<dbReference type="CDD" id="cd02953">
    <property type="entry name" value="DsbDgamma"/>
    <property type="match status" value="1"/>
</dbReference>
<dbReference type="GO" id="GO:0045454">
    <property type="term" value="P:cell redox homeostasis"/>
    <property type="evidence" value="ECO:0007669"/>
    <property type="project" value="TreeGrafter"/>
</dbReference>
<reference evidence="11" key="1">
    <citation type="submission" date="2016-10" db="EMBL/GenBank/DDBJ databases">
        <authorList>
            <person name="Varghese N."/>
            <person name="Submissions S."/>
        </authorList>
    </citation>
    <scope>NUCLEOTIDE SEQUENCE [LARGE SCALE GENOMIC DNA]</scope>
    <source>
        <strain evidence="11">CGMCC 1.11014</strain>
    </source>
</reference>
<dbReference type="PANTHER" id="PTHR32234:SF3">
    <property type="entry name" value="SUPPRESSION OF COPPER SENSITIVITY PROTEIN"/>
    <property type="match status" value="1"/>
</dbReference>
<keyword evidence="4" id="KW-0201">Cytochrome c-type biogenesis</keyword>
<dbReference type="EMBL" id="FPBO01000018">
    <property type="protein sequence ID" value="SFU99037.1"/>
    <property type="molecule type" value="Genomic_DNA"/>
</dbReference>
<dbReference type="InterPro" id="IPR003834">
    <property type="entry name" value="Cyt_c_assmbl_TM_dom"/>
</dbReference>
<evidence type="ECO:0000256" key="6">
    <source>
        <dbReference type="ARBA" id="ARBA00023136"/>
    </source>
</evidence>
<dbReference type="SUPFAM" id="SSF52833">
    <property type="entry name" value="Thioredoxin-like"/>
    <property type="match status" value="1"/>
</dbReference>
<dbReference type="PANTHER" id="PTHR32234">
    <property type="entry name" value="THIOL:DISULFIDE INTERCHANGE PROTEIN DSBD"/>
    <property type="match status" value="1"/>
</dbReference>